<evidence type="ECO:0000313" key="2">
    <source>
        <dbReference type="Proteomes" id="UP000324974"/>
    </source>
</evidence>
<sequence length="58" mass="6696">MWQRSSTKLCQGRFRYADVELINDLTQKNHVGIVPPCFRFYATAKPDTFYSALPLSRG</sequence>
<dbReference type="KEGG" id="lrs:PX52LOC_06053"/>
<evidence type="ECO:0000313" key="1">
    <source>
        <dbReference type="EMBL" id="QEL19003.1"/>
    </source>
</evidence>
<dbReference type="Proteomes" id="UP000324974">
    <property type="component" value="Chromosome"/>
</dbReference>
<reference evidence="2" key="1">
    <citation type="submission" date="2019-08" db="EMBL/GenBank/DDBJ databases">
        <title>Limnoglobus roseus gen. nov., sp. nov., a novel freshwater planctomycete with a giant genome from the family Gemmataceae.</title>
        <authorList>
            <person name="Kulichevskaya I.S."/>
            <person name="Naumoff D.G."/>
            <person name="Miroshnikov K."/>
            <person name="Ivanova A."/>
            <person name="Philippov D.A."/>
            <person name="Hakobyan A."/>
            <person name="Rijpstra I.C."/>
            <person name="Sinninghe Damste J.S."/>
            <person name="Liesack W."/>
            <person name="Dedysh S.N."/>
        </authorList>
    </citation>
    <scope>NUCLEOTIDE SEQUENCE [LARGE SCALE GENOMIC DNA]</scope>
    <source>
        <strain evidence="2">PX52</strain>
    </source>
</reference>
<protein>
    <submittedName>
        <fullName evidence="1">Uncharacterized protein</fullName>
    </submittedName>
</protein>
<organism evidence="1 2">
    <name type="scientific">Limnoglobus roseus</name>
    <dbReference type="NCBI Taxonomy" id="2598579"/>
    <lineage>
        <taxon>Bacteria</taxon>
        <taxon>Pseudomonadati</taxon>
        <taxon>Planctomycetota</taxon>
        <taxon>Planctomycetia</taxon>
        <taxon>Gemmatales</taxon>
        <taxon>Gemmataceae</taxon>
        <taxon>Limnoglobus</taxon>
    </lineage>
</organism>
<name>A0A5C1ALI1_9BACT</name>
<dbReference type="AlphaFoldDB" id="A0A5C1ALI1"/>
<gene>
    <name evidence="1" type="ORF">PX52LOC_06053</name>
</gene>
<proteinExistence type="predicted"/>
<keyword evidence="2" id="KW-1185">Reference proteome</keyword>
<accession>A0A5C1ALI1</accession>
<dbReference type="EMBL" id="CP042425">
    <property type="protein sequence ID" value="QEL19003.1"/>
    <property type="molecule type" value="Genomic_DNA"/>
</dbReference>